<dbReference type="SUPFAM" id="SSF48008">
    <property type="entry name" value="GntR ligand-binding domain-like"/>
    <property type="match status" value="1"/>
</dbReference>
<feature type="domain" description="HTH gntR-type" evidence="4">
    <location>
        <begin position="12"/>
        <end position="80"/>
    </location>
</feature>
<evidence type="ECO:0000259" key="4">
    <source>
        <dbReference type="PROSITE" id="PS50949"/>
    </source>
</evidence>
<dbReference type="GO" id="GO:0003700">
    <property type="term" value="F:DNA-binding transcription factor activity"/>
    <property type="evidence" value="ECO:0007669"/>
    <property type="project" value="InterPro"/>
</dbReference>
<dbReference type="Pfam" id="PF07729">
    <property type="entry name" value="FCD"/>
    <property type="match status" value="1"/>
</dbReference>
<dbReference type="Gene3D" id="1.20.120.530">
    <property type="entry name" value="GntR ligand-binding domain-like"/>
    <property type="match status" value="1"/>
</dbReference>
<sequence>MARSSFSAVRKESLSDSVYRQLADKILRGELPPGEPLPAERELSEALGVNRGAVREAIKRLQQARLVAVRQGGNSVVLDYLAEAGLELLPSLLVDGKGQLDIGVARSIMAMRSALAPDIAAAAARKGGVALADTLDALLDSMRRDAGQLGALQEHALAFWRRLVEHGGNIAFRLAFNSMTQTYVPIRNALAPVLQGELRDLENFAGIAAAVRRGDAEAAQRHGRLHVEIGRRALEQALSTVEAGGLRPS</sequence>
<dbReference type="AlphaFoldDB" id="A0A2S5TET2"/>
<dbReference type="EMBL" id="PSNW01000007">
    <property type="protein sequence ID" value="PPE73348.1"/>
    <property type="molecule type" value="Genomic_DNA"/>
</dbReference>
<protein>
    <submittedName>
        <fullName evidence="5">GntR family transcriptional regulator</fullName>
    </submittedName>
</protein>
<keyword evidence="2" id="KW-0238">DNA-binding</keyword>
<dbReference type="CDD" id="cd07377">
    <property type="entry name" value="WHTH_GntR"/>
    <property type="match status" value="1"/>
</dbReference>
<dbReference type="InterPro" id="IPR000524">
    <property type="entry name" value="Tscrpt_reg_HTH_GntR"/>
</dbReference>
<dbReference type="InterPro" id="IPR036388">
    <property type="entry name" value="WH-like_DNA-bd_sf"/>
</dbReference>
<dbReference type="Gene3D" id="1.10.10.10">
    <property type="entry name" value="Winged helix-like DNA-binding domain superfamily/Winged helix DNA-binding domain"/>
    <property type="match status" value="1"/>
</dbReference>
<keyword evidence="6" id="KW-1185">Reference proteome</keyword>
<name>A0A2S5TET2_9GAMM</name>
<evidence type="ECO:0000256" key="3">
    <source>
        <dbReference type="ARBA" id="ARBA00023163"/>
    </source>
</evidence>
<proteinExistence type="predicted"/>
<dbReference type="SUPFAM" id="SSF46785">
    <property type="entry name" value="Winged helix' DNA-binding domain"/>
    <property type="match status" value="1"/>
</dbReference>
<dbReference type="Proteomes" id="UP000238220">
    <property type="component" value="Unassembled WGS sequence"/>
</dbReference>
<dbReference type="InterPro" id="IPR011711">
    <property type="entry name" value="GntR_C"/>
</dbReference>
<dbReference type="PROSITE" id="PS50949">
    <property type="entry name" value="HTH_GNTR"/>
    <property type="match status" value="1"/>
</dbReference>
<evidence type="ECO:0000313" key="6">
    <source>
        <dbReference type="Proteomes" id="UP000238220"/>
    </source>
</evidence>
<dbReference type="PANTHER" id="PTHR43537:SF24">
    <property type="entry name" value="GLUCONATE OPERON TRANSCRIPTIONAL REPRESSOR"/>
    <property type="match status" value="1"/>
</dbReference>
<organism evidence="5 6">
    <name type="scientific">Solimonas fluminis</name>
    <dbReference type="NCBI Taxonomy" id="2086571"/>
    <lineage>
        <taxon>Bacteria</taxon>
        <taxon>Pseudomonadati</taxon>
        <taxon>Pseudomonadota</taxon>
        <taxon>Gammaproteobacteria</taxon>
        <taxon>Nevskiales</taxon>
        <taxon>Nevskiaceae</taxon>
        <taxon>Solimonas</taxon>
    </lineage>
</organism>
<keyword evidence="1" id="KW-0805">Transcription regulation</keyword>
<keyword evidence="3" id="KW-0804">Transcription</keyword>
<dbReference type="InterPro" id="IPR008920">
    <property type="entry name" value="TF_FadR/GntR_C"/>
</dbReference>
<dbReference type="PANTHER" id="PTHR43537">
    <property type="entry name" value="TRANSCRIPTIONAL REGULATOR, GNTR FAMILY"/>
    <property type="match status" value="1"/>
</dbReference>
<dbReference type="Pfam" id="PF00392">
    <property type="entry name" value="GntR"/>
    <property type="match status" value="1"/>
</dbReference>
<dbReference type="SMART" id="SM00895">
    <property type="entry name" value="FCD"/>
    <property type="match status" value="1"/>
</dbReference>
<evidence type="ECO:0000256" key="2">
    <source>
        <dbReference type="ARBA" id="ARBA00023125"/>
    </source>
</evidence>
<dbReference type="OrthoDB" id="1040417at2"/>
<comment type="caution">
    <text evidence="5">The sequence shown here is derived from an EMBL/GenBank/DDBJ whole genome shotgun (WGS) entry which is preliminary data.</text>
</comment>
<evidence type="ECO:0000313" key="5">
    <source>
        <dbReference type="EMBL" id="PPE73348.1"/>
    </source>
</evidence>
<accession>A0A2S5TET2</accession>
<dbReference type="GO" id="GO:0003677">
    <property type="term" value="F:DNA binding"/>
    <property type="evidence" value="ECO:0007669"/>
    <property type="project" value="UniProtKB-KW"/>
</dbReference>
<dbReference type="SMART" id="SM00345">
    <property type="entry name" value="HTH_GNTR"/>
    <property type="match status" value="1"/>
</dbReference>
<dbReference type="RefSeq" id="WP_104230944.1">
    <property type="nucleotide sequence ID" value="NZ_PSNW01000007.1"/>
</dbReference>
<dbReference type="InterPro" id="IPR036390">
    <property type="entry name" value="WH_DNA-bd_sf"/>
</dbReference>
<evidence type="ECO:0000256" key="1">
    <source>
        <dbReference type="ARBA" id="ARBA00023015"/>
    </source>
</evidence>
<dbReference type="PRINTS" id="PR00035">
    <property type="entry name" value="HTHGNTR"/>
</dbReference>
<gene>
    <name evidence="5" type="ORF">C3942_13845</name>
</gene>
<reference evidence="5 6" key="1">
    <citation type="submission" date="2018-02" db="EMBL/GenBank/DDBJ databases">
        <title>Genome sequencing of Solimonas sp. HR-BB.</title>
        <authorList>
            <person name="Lee Y."/>
            <person name="Jeon C.O."/>
        </authorList>
    </citation>
    <scope>NUCLEOTIDE SEQUENCE [LARGE SCALE GENOMIC DNA]</scope>
    <source>
        <strain evidence="5 6">HR-BB</strain>
    </source>
</reference>